<dbReference type="CDD" id="cd04658">
    <property type="entry name" value="Piwi_piwi-like_Euk"/>
    <property type="match status" value="1"/>
</dbReference>
<dbReference type="AlphaFoldDB" id="A0A1A9VJA5"/>
<keyword evidence="6" id="KW-0694">RNA-binding</keyword>
<evidence type="ECO:0000256" key="5">
    <source>
        <dbReference type="ARBA" id="ARBA00022782"/>
    </source>
</evidence>
<evidence type="ECO:0000259" key="11">
    <source>
        <dbReference type="PROSITE" id="PS50822"/>
    </source>
</evidence>
<organism evidence="12 13">
    <name type="scientific">Glossina austeni</name>
    <name type="common">Savannah tsetse fly</name>
    <dbReference type="NCBI Taxonomy" id="7395"/>
    <lineage>
        <taxon>Eukaryota</taxon>
        <taxon>Metazoa</taxon>
        <taxon>Ecdysozoa</taxon>
        <taxon>Arthropoda</taxon>
        <taxon>Hexapoda</taxon>
        <taxon>Insecta</taxon>
        <taxon>Pterygota</taxon>
        <taxon>Neoptera</taxon>
        <taxon>Endopterygota</taxon>
        <taxon>Diptera</taxon>
        <taxon>Brachycera</taxon>
        <taxon>Muscomorpha</taxon>
        <taxon>Hippoboscoidea</taxon>
        <taxon>Glossinidae</taxon>
        <taxon>Glossina</taxon>
    </lineage>
</organism>
<dbReference type="GO" id="GO:0016891">
    <property type="term" value="F:RNA endonuclease activity producing 5'-phosphomonoesters, hydrolytic mechanism"/>
    <property type="evidence" value="ECO:0007669"/>
    <property type="project" value="UniProtKB-ARBA"/>
</dbReference>
<comment type="subcellular location">
    <subcellularLocation>
        <location evidence="1">Cytoplasm</location>
        <location evidence="1">Cytoplasmic ribonucleoprotein granule</location>
    </subcellularLocation>
    <subcellularLocation>
        <location evidence="2">Cytoplasm</location>
        <location evidence="2">Perinuclear region</location>
    </subcellularLocation>
</comment>
<evidence type="ECO:0000256" key="8">
    <source>
        <dbReference type="ARBA" id="ARBA00023158"/>
    </source>
</evidence>
<dbReference type="STRING" id="7395.A0A1A9VJA5"/>
<evidence type="ECO:0000256" key="2">
    <source>
        <dbReference type="ARBA" id="ARBA00004556"/>
    </source>
</evidence>
<feature type="domain" description="PAZ" evidence="10">
    <location>
        <begin position="364"/>
        <end position="476"/>
    </location>
</feature>
<dbReference type="SUPFAM" id="SSF53098">
    <property type="entry name" value="Ribonuclease H-like"/>
    <property type="match status" value="1"/>
</dbReference>
<feature type="domain" description="Piwi" evidence="11">
    <location>
        <begin position="640"/>
        <end position="931"/>
    </location>
</feature>
<evidence type="ECO:0000256" key="3">
    <source>
        <dbReference type="ARBA" id="ARBA00022473"/>
    </source>
</evidence>
<evidence type="ECO:0000313" key="12">
    <source>
        <dbReference type="EnsemblMetazoa" id="GAUT039230-PA"/>
    </source>
</evidence>
<evidence type="ECO:0008006" key="14">
    <source>
        <dbReference type="Google" id="ProtNLM"/>
    </source>
</evidence>
<dbReference type="Gene3D" id="3.30.420.10">
    <property type="entry name" value="Ribonuclease H-like superfamily/Ribonuclease H"/>
    <property type="match status" value="1"/>
</dbReference>
<dbReference type="Pfam" id="PF23278">
    <property type="entry name" value="Piwi_N"/>
    <property type="match status" value="1"/>
</dbReference>
<dbReference type="SMART" id="SM00950">
    <property type="entry name" value="Piwi"/>
    <property type="match status" value="1"/>
</dbReference>
<protein>
    <recommendedName>
        <fullName evidence="14">Piwi domain-containing protein</fullName>
    </recommendedName>
</protein>
<dbReference type="GO" id="GO:0003723">
    <property type="term" value="F:RNA binding"/>
    <property type="evidence" value="ECO:0007669"/>
    <property type="project" value="UniProtKB-KW"/>
</dbReference>
<evidence type="ECO:0000256" key="1">
    <source>
        <dbReference type="ARBA" id="ARBA00004331"/>
    </source>
</evidence>
<evidence type="ECO:0000256" key="6">
    <source>
        <dbReference type="ARBA" id="ARBA00022884"/>
    </source>
</evidence>
<dbReference type="GO" id="GO:0141009">
    <property type="term" value="P:transposable element silencing by piRNA-mediated mRNA destabilization"/>
    <property type="evidence" value="ECO:0007669"/>
    <property type="project" value="UniProtKB-ARBA"/>
</dbReference>
<sequence length="945" mass="107721">MVKLKVKSPNMLLQLFEFYQQTILDALYHKPTDQKSTLCTARIAKHDRDFYANSYLMAVDVIWKKMTASGRGKFLRLEEDVKSALVKSSSGSDKTKDSGLGARATLFGERRRVGRGKLLDELPSVCSKLSNISVGHGRGLINEPTEVSSVDGRGARSVIAQKIDVSNEETTKVSITKQSENTSNFFASLKTTQGTKGIPVKLACNYIRINSDPNKGVFVYEVRFSPNIDSTSLRRQYLNEHSTKFGGTKTFDGVTLYLPILLKDSLTTYLSKVSDGSNIEIRILFKRRETLKDCIHLYNVLFDRIMKTLNYVRFDRKQFDPTSPKVIPQQKLEVWPGYVTAVDEYQGGLLLCCDVSHRLLCQKTVYETLFEIYKSNPNTVQEMAKKALLGSVVITRYNNKTYRIDDISFDKSPLSTFTIKGSALNFFDYYKENYNIAIKDKNQPLLICIKKQRKSQSSQTEDLVLCLIPELCYLTGLRDDIRSDHKLMREIATFTRVTPNQRVESLKKFYTNIRNSPESCKILNEWGLSLIPSYEEICGRQLEEEKIYFAHNMVGVGHNADFGKHVATNELLEVFPIHNWLLIHCKNDSKVAASFCEHMQRNTRSFGLTVHPAKIVVISNDRIDTYVNALRQNITKETQIVVCICTTSRDDRYAAIKKTCCAEIPVPSQVINSRTLQNETKNRSIVQKIALQMNCKLGGSLWSIKIPFKNVMICGVDVYHDAAQKGNSVSAFVASLNQKYSRWYSKAVIQSKREEILSGLCSCLISALKEYESENRHFPDNVIVYRDGVGDGQLQVCENYEIPQLEEACRKMLNYVIKITFIVVQKRINTRYFAMNRNGFENPGPGTIVDKTITRARLYDFFLVSQAVRQGSVSPTHYIVLRDDAQYSPDIIQRLSYKLCFLYYNWPGTIRNPACCQYAHKMAYLVGQSIKRATSEDLAKKLFYL</sequence>
<dbReference type="SMART" id="SM00949">
    <property type="entry name" value="PAZ"/>
    <property type="match status" value="1"/>
</dbReference>
<dbReference type="FunFam" id="3.30.420.10:FF:000014">
    <property type="entry name" value="Piwi-like RNA-mediated gene silencing 1"/>
    <property type="match status" value="1"/>
</dbReference>
<evidence type="ECO:0000313" key="13">
    <source>
        <dbReference type="Proteomes" id="UP000078200"/>
    </source>
</evidence>
<dbReference type="CDD" id="cd02845">
    <property type="entry name" value="PAZ_piwi_like"/>
    <property type="match status" value="1"/>
</dbReference>
<dbReference type="PROSITE" id="PS50822">
    <property type="entry name" value="PIWI"/>
    <property type="match status" value="1"/>
</dbReference>
<dbReference type="GO" id="GO:0140965">
    <property type="term" value="P:secondary piRNA processing"/>
    <property type="evidence" value="ECO:0007669"/>
    <property type="project" value="UniProtKB-ARBA"/>
</dbReference>
<evidence type="ECO:0000256" key="9">
    <source>
        <dbReference type="ARBA" id="ARBA00038291"/>
    </source>
</evidence>
<dbReference type="Gene3D" id="3.40.50.2300">
    <property type="match status" value="1"/>
</dbReference>
<dbReference type="FunFam" id="2.170.260.10:FF:000003">
    <property type="entry name" value="Piwi-like RNA-mediated gene silencing 2"/>
    <property type="match status" value="1"/>
</dbReference>
<dbReference type="Pfam" id="PF02170">
    <property type="entry name" value="PAZ"/>
    <property type="match status" value="1"/>
</dbReference>
<reference evidence="12" key="1">
    <citation type="submission" date="2020-05" db="UniProtKB">
        <authorList>
            <consortium name="EnsemblMetazoa"/>
        </authorList>
    </citation>
    <scope>IDENTIFICATION</scope>
    <source>
        <strain evidence="12">TTRI</strain>
    </source>
</reference>
<dbReference type="InterPro" id="IPR036085">
    <property type="entry name" value="PAZ_dom_sf"/>
</dbReference>
<comment type="similarity">
    <text evidence="9">Belongs to the argonaute family. Piwi subfamily.</text>
</comment>
<dbReference type="Proteomes" id="UP000078200">
    <property type="component" value="Unassembled WGS sequence"/>
</dbReference>
<keyword evidence="8" id="KW-0943">RNA-mediated gene silencing</keyword>
<dbReference type="PANTHER" id="PTHR22891">
    <property type="entry name" value="EUKARYOTIC TRANSLATION INITIATION FACTOR 2C"/>
    <property type="match status" value="1"/>
</dbReference>
<keyword evidence="7" id="KW-0896">Oogenesis</keyword>
<keyword evidence="4" id="KW-0963">Cytoplasm</keyword>
<keyword evidence="3" id="KW-0217">Developmental protein</keyword>
<dbReference type="PROSITE" id="PS50821">
    <property type="entry name" value="PAZ"/>
    <property type="match status" value="1"/>
</dbReference>
<proteinExistence type="inferred from homology"/>
<dbReference type="EnsemblMetazoa" id="GAUT039230-RA">
    <property type="protein sequence ID" value="GAUT039230-PA"/>
    <property type="gene ID" value="GAUT039230"/>
</dbReference>
<keyword evidence="13" id="KW-1185">Reference proteome</keyword>
<evidence type="ECO:0000259" key="10">
    <source>
        <dbReference type="PROSITE" id="PS50821"/>
    </source>
</evidence>
<dbReference type="InterPro" id="IPR003165">
    <property type="entry name" value="Piwi"/>
</dbReference>
<dbReference type="InterPro" id="IPR003100">
    <property type="entry name" value="PAZ_dom"/>
</dbReference>
<dbReference type="InterPro" id="IPR036397">
    <property type="entry name" value="RNaseH_sf"/>
</dbReference>
<dbReference type="GO" id="GO:0048471">
    <property type="term" value="C:perinuclear region of cytoplasm"/>
    <property type="evidence" value="ECO:0007669"/>
    <property type="project" value="UniProtKB-SubCell"/>
</dbReference>
<dbReference type="GO" id="GO:0048477">
    <property type="term" value="P:oogenesis"/>
    <property type="evidence" value="ECO:0007669"/>
    <property type="project" value="UniProtKB-KW"/>
</dbReference>
<evidence type="ECO:0000256" key="7">
    <source>
        <dbReference type="ARBA" id="ARBA00022943"/>
    </source>
</evidence>
<dbReference type="Gene3D" id="2.170.260.10">
    <property type="entry name" value="paz domain"/>
    <property type="match status" value="1"/>
</dbReference>
<keyword evidence="5" id="KW-0221">Differentiation</keyword>
<evidence type="ECO:0000256" key="4">
    <source>
        <dbReference type="ARBA" id="ARBA00022490"/>
    </source>
</evidence>
<accession>A0A1A9VJA5</accession>
<name>A0A1A9VJA5_GLOAU</name>
<dbReference type="SUPFAM" id="SSF101690">
    <property type="entry name" value="PAZ domain"/>
    <property type="match status" value="1"/>
</dbReference>
<dbReference type="InterPro" id="IPR012337">
    <property type="entry name" value="RNaseH-like_sf"/>
</dbReference>
<dbReference type="GO" id="GO:0043186">
    <property type="term" value="C:P granule"/>
    <property type="evidence" value="ECO:0007669"/>
    <property type="project" value="UniProtKB-ARBA"/>
</dbReference>
<dbReference type="Pfam" id="PF02171">
    <property type="entry name" value="Piwi"/>
    <property type="match status" value="1"/>
</dbReference>
<dbReference type="VEuPathDB" id="VectorBase:GAUT039230"/>